<dbReference type="SMART" id="SM00062">
    <property type="entry name" value="PBPb"/>
    <property type="match status" value="1"/>
</dbReference>
<sequence length="280" mass="31895">MIEIKTSRWRISMQRIYRLAVAGLLWLLSFAHAAESNPACPSGPLKVGFYEYGLAYRDGRGYDVDLVRELARRLRCPIASETVFPWVRTLKMLQVGEIDIATSATPTPERLQYAWIYTYKHSKSMVLLRTEVQARSLASLPNDPKLRWGVIRGWKFSPMQDQLLAELATRNKIVQAIDENDLYKMLATGVITGALAHPTSYDDWLREPSIRKQVVVLDLFPDVEATAGGVALSKKRFPESAAELWHAELKKMSRDGSLHEIFRRFLSEETADYLLRSPVP</sequence>
<dbReference type="Gene3D" id="3.40.190.10">
    <property type="entry name" value="Periplasmic binding protein-like II"/>
    <property type="match status" value="2"/>
</dbReference>
<dbReference type="Pfam" id="PF00497">
    <property type="entry name" value="SBP_bac_3"/>
    <property type="match status" value="1"/>
</dbReference>
<reference evidence="5 7" key="2">
    <citation type="submission" date="2024-05" db="EMBL/GenBank/DDBJ databases">
        <authorList>
            <person name="De Oliveira J.P."/>
            <person name="Noriler S.A."/>
            <person name="De Oliveira A.G."/>
            <person name="Sipoli D.S."/>
        </authorList>
    </citation>
    <scope>NUCLEOTIDE SEQUENCE [LARGE SCALE GENOMIC DNA]</scope>
    <source>
        <strain evidence="5 7">LABIM192</strain>
    </source>
</reference>
<keyword evidence="7" id="KW-1185">Reference proteome</keyword>
<evidence type="ECO:0000256" key="1">
    <source>
        <dbReference type="ARBA" id="ARBA00022729"/>
    </source>
</evidence>
<evidence type="ECO:0000313" key="6">
    <source>
        <dbReference type="Proteomes" id="UP000252038"/>
    </source>
</evidence>
<evidence type="ECO:0000313" key="7">
    <source>
        <dbReference type="Proteomes" id="UP001462502"/>
    </source>
</evidence>
<protein>
    <submittedName>
        <fullName evidence="4">ABC transporter substrate-binding protein</fullName>
    </submittedName>
    <submittedName>
        <fullName evidence="5">Transporter substrate-binding domain-containing protein</fullName>
    </submittedName>
</protein>
<evidence type="ECO:0000313" key="5">
    <source>
        <dbReference type="EMBL" id="MEO9383519.1"/>
    </source>
</evidence>
<dbReference type="KEGG" id="chri:DK842_17190"/>
<reference evidence="4 6" key="1">
    <citation type="submission" date="2018-05" db="EMBL/GenBank/DDBJ databases">
        <title>Genome sequencing, assembly and analysis of the novel insecticidal bacterium, Chromobacterium phragmitis.</title>
        <authorList>
            <person name="Sparks M.E."/>
            <person name="Blackburn M.B."/>
            <person name="Gundersen-Rindal D.E."/>
        </authorList>
    </citation>
    <scope>NUCLEOTIDE SEQUENCE [LARGE SCALE GENOMIC DNA]</scope>
    <source>
        <strain evidence="4">IIBBL 274-1</strain>
    </source>
</reference>
<dbReference type="EMBL" id="CP029554">
    <property type="protein sequence ID" value="AXE32883.1"/>
    <property type="molecule type" value="Genomic_DNA"/>
</dbReference>
<dbReference type="OrthoDB" id="8587625at2"/>
<dbReference type="SUPFAM" id="SSF53850">
    <property type="entry name" value="Periplasmic binding protein-like II"/>
    <property type="match status" value="1"/>
</dbReference>
<evidence type="ECO:0000256" key="2">
    <source>
        <dbReference type="SAM" id="SignalP"/>
    </source>
</evidence>
<feature type="domain" description="Solute-binding protein family 3/N-terminal" evidence="3">
    <location>
        <begin position="44"/>
        <end position="269"/>
    </location>
</feature>
<proteinExistence type="predicted"/>
<feature type="signal peptide" evidence="2">
    <location>
        <begin position="1"/>
        <end position="33"/>
    </location>
</feature>
<feature type="chain" id="PRO_5016807474" evidence="2">
    <location>
        <begin position="34"/>
        <end position="280"/>
    </location>
</feature>
<organism evidence="4 6">
    <name type="scientific">Chromobacterium phragmitis</name>
    <dbReference type="NCBI Taxonomy" id="2202141"/>
    <lineage>
        <taxon>Bacteria</taxon>
        <taxon>Pseudomonadati</taxon>
        <taxon>Pseudomonadota</taxon>
        <taxon>Betaproteobacteria</taxon>
        <taxon>Neisseriales</taxon>
        <taxon>Chromobacteriaceae</taxon>
        <taxon>Chromobacterium</taxon>
    </lineage>
</organism>
<dbReference type="AlphaFoldDB" id="A0A344UC85"/>
<evidence type="ECO:0000259" key="3">
    <source>
        <dbReference type="SMART" id="SM00062"/>
    </source>
</evidence>
<dbReference type="RefSeq" id="WP_114062549.1">
    <property type="nucleotide sequence ID" value="NZ_CP029495.1"/>
</dbReference>
<accession>A0A344UC85</accession>
<keyword evidence="1 2" id="KW-0732">Signal</keyword>
<dbReference type="PANTHER" id="PTHR35936:SF6">
    <property type="entry name" value="AMINO ACID ABC TRANSPORTER SUBSTRATE-BINDING PAAT FAMILY PROTEIN"/>
    <property type="match status" value="1"/>
</dbReference>
<dbReference type="EMBL" id="JBDXMI010000001">
    <property type="protein sequence ID" value="MEO9383519.1"/>
    <property type="molecule type" value="Genomic_DNA"/>
</dbReference>
<dbReference type="PANTHER" id="PTHR35936">
    <property type="entry name" value="MEMBRANE-BOUND LYTIC MUREIN TRANSGLYCOSYLASE F"/>
    <property type="match status" value="1"/>
</dbReference>
<dbReference type="Proteomes" id="UP000252038">
    <property type="component" value="Chromosome"/>
</dbReference>
<gene>
    <name evidence="5" type="ORF">ABI908_05210</name>
    <name evidence="4" type="ORF">DK843_00315</name>
</gene>
<dbReference type="Proteomes" id="UP001462502">
    <property type="component" value="Unassembled WGS sequence"/>
</dbReference>
<dbReference type="KEGG" id="chrb:DK843_00315"/>
<evidence type="ECO:0000313" key="4">
    <source>
        <dbReference type="EMBL" id="AXE32883.1"/>
    </source>
</evidence>
<name>A0A344UC85_9NEIS</name>
<dbReference type="InterPro" id="IPR001638">
    <property type="entry name" value="Solute-binding_3/MltF_N"/>
</dbReference>